<sequence length="359" mass="42106">METLMQEIYEILKDYREDEGNDSVTITPERINKWILQFEETDRIFLLTELKNIFQQRYCSKNKALSFLKNLINKLSEDLGYTNKTDFLENAHFLDLQAEGKSQKKMLELLAMVLKDDFNFDIVNLGNKSKSHYIYIDDVLCTGNTFYQNLKDWLGTEINGVKMLKNLKDNKITLKAAYIFIVSKNYEKKLGQFYHNVDNNFRNMQTTYAMHFLDKEILRPIALNQPEMITQYEAKVTQQADQHAQGKYTYQPNFYRIADTSTVEEFYSSHDNRIRLENILLKKGVEILNKATVKKGNVRPLGYSLPAYKDFGFGALLFTWRNVPNNTPLVFWYSGGDFSPFFDNVRPTKKIANFADWFV</sequence>
<dbReference type="Pfam" id="PF24390">
    <property type="entry name" value="PRTase-CE"/>
    <property type="match status" value="1"/>
</dbReference>
<gene>
    <name evidence="2" type="ordered locus">Halhy_0408</name>
</gene>
<organism evidence="2 3">
    <name type="scientific">Haliscomenobacter hydrossis (strain ATCC 27775 / DSM 1100 / LMG 10767 / O)</name>
    <dbReference type="NCBI Taxonomy" id="760192"/>
    <lineage>
        <taxon>Bacteria</taxon>
        <taxon>Pseudomonadati</taxon>
        <taxon>Bacteroidota</taxon>
        <taxon>Saprospiria</taxon>
        <taxon>Saprospirales</taxon>
        <taxon>Haliscomenobacteraceae</taxon>
        <taxon>Haliscomenobacter</taxon>
    </lineage>
</organism>
<accession>F4KX91</accession>
<dbReference type="RefSeq" id="WP_013762883.1">
    <property type="nucleotide sequence ID" value="NC_015510.1"/>
</dbReference>
<feature type="domain" description="PRTase-CE" evidence="1">
    <location>
        <begin position="31"/>
        <end position="342"/>
    </location>
</feature>
<dbReference type="OrthoDB" id="7753492at2"/>
<keyword evidence="3" id="KW-1185">Reference proteome</keyword>
<evidence type="ECO:0000313" key="2">
    <source>
        <dbReference type="EMBL" id="AEE48319.1"/>
    </source>
</evidence>
<dbReference type="KEGG" id="hhy:Halhy_0408"/>
<evidence type="ECO:0000259" key="1">
    <source>
        <dbReference type="Pfam" id="PF24390"/>
    </source>
</evidence>
<dbReference type="eggNOG" id="ENOG5032TMP">
    <property type="taxonomic scope" value="Bacteria"/>
</dbReference>
<dbReference type="EMBL" id="CP002691">
    <property type="protein sequence ID" value="AEE48319.1"/>
    <property type="molecule type" value="Genomic_DNA"/>
</dbReference>
<name>F4KX91_HALH1</name>
<protein>
    <recommendedName>
        <fullName evidence="1">PRTase-CE domain-containing protein</fullName>
    </recommendedName>
</protein>
<dbReference type="InterPro" id="IPR056920">
    <property type="entry name" value="PRTase-CE"/>
</dbReference>
<reference evidence="2 3" key="1">
    <citation type="journal article" date="2011" name="Stand. Genomic Sci.">
        <title>Complete genome sequence of Haliscomenobacter hydrossis type strain (O).</title>
        <authorList>
            <consortium name="US DOE Joint Genome Institute (JGI-PGF)"/>
            <person name="Daligault H."/>
            <person name="Lapidus A."/>
            <person name="Zeytun A."/>
            <person name="Nolan M."/>
            <person name="Lucas S."/>
            <person name="Del Rio T.G."/>
            <person name="Tice H."/>
            <person name="Cheng J.F."/>
            <person name="Tapia R."/>
            <person name="Han C."/>
            <person name="Goodwin L."/>
            <person name="Pitluck S."/>
            <person name="Liolios K."/>
            <person name="Pagani I."/>
            <person name="Ivanova N."/>
            <person name="Huntemann M."/>
            <person name="Mavromatis K."/>
            <person name="Mikhailova N."/>
            <person name="Pati A."/>
            <person name="Chen A."/>
            <person name="Palaniappan K."/>
            <person name="Land M."/>
            <person name="Hauser L."/>
            <person name="Brambilla E.M."/>
            <person name="Rohde M."/>
            <person name="Verbarg S."/>
            <person name="Goker M."/>
            <person name="Bristow J."/>
            <person name="Eisen J.A."/>
            <person name="Markowitz V."/>
            <person name="Hugenholtz P."/>
            <person name="Kyrpides N.C."/>
            <person name="Klenk H.P."/>
            <person name="Woyke T."/>
        </authorList>
    </citation>
    <scope>NUCLEOTIDE SEQUENCE [LARGE SCALE GENOMIC DNA]</scope>
    <source>
        <strain evidence="3">ATCC 27775 / DSM 1100 / LMG 10767 / O</strain>
    </source>
</reference>
<dbReference type="HOGENOM" id="CLU_065998_0_0_10"/>
<reference key="2">
    <citation type="submission" date="2011-04" db="EMBL/GenBank/DDBJ databases">
        <title>Complete sequence of chromosome of Haliscomenobacter hydrossis DSM 1100.</title>
        <authorList>
            <consortium name="US DOE Joint Genome Institute (JGI-PGF)"/>
            <person name="Lucas S."/>
            <person name="Han J."/>
            <person name="Lapidus A."/>
            <person name="Bruce D."/>
            <person name="Goodwin L."/>
            <person name="Pitluck S."/>
            <person name="Peters L."/>
            <person name="Kyrpides N."/>
            <person name="Mavromatis K."/>
            <person name="Ivanova N."/>
            <person name="Ovchinnikova G."/>
            <person name="Pagani I."/>
            <person name="Daligault H."/>
            <person name="Detter J.C."/>
            <person name="Han C."/>
            <person name="Land M."/>
            <person name="Hauser L."/>
            <person name="Markowitz V."/>
            <person name="Cheng J.-F."/>
            <person name="Hugenholtz P."/>
            <person name="Woyke T."/>
            <person name="Wu D."/>
            <person name="Verbarg S."/>
            <person name="Frueling A."/>
            <person name="Brambilla E."/>
            <person name="Klenk H.-P."/>
            <person name="Eisen J.A."/>
        </authorList>
    </citation>
    <scope>NUCLEOTIDE SEQUENCE</scope>
    <source>
        <strain>DSM 1100</strain>
    </source>
</reference>
<dbReference type="AlphaFoldDB" id="F4KX91"/>
<dbReference type="Proteomes" id="UP000008461">
    <property type="component" value="Chromosome"/>
</dbReference>
<evidence type="ECO:0000313" key="3">
    <source>
        <dbReference type="Proteomes" id="UP000008461"/>
    </source>
</evidence>
<proteinExistence type="predicted"/>